<reference evidence="1 2" key="1">
    <citation type="journal article" date="2020" name="Genome Biol. Evol.">
        <title>Comparative genomics of Sclerotiniaceae.</title>
        <authorList>
            <person name="Valero Jimenez C.A."/>
            <person name="Steentjes M."/>
            <person name="Scholten O.E."/>
            <person name="Van Kan J.A.L."/>
        </authorList>
    </citation>
    <scope>NUCLEOTIDE SEQUENCE [LARGE SCALE GENOMIC DNA]</scope>
    <source>
        <strain evidence="1 2">MUCL 94</strain>
    </source>
</reference>
<dbReference type="GeneID" id="62154403"/>
<evidence type="ECO:0000313" key="2">
    <source>
        <dbReference type="Proteomes" id="UP000710849"/>
    </source>
</evidence>
<comment type="caution">
    <text evidence="1">The sequence shown here is derived from an EMBL/GenBank/DDBJ whole genome shotgun (WGS) entry which is preliminary data.</text>
</comment>
<dbReference type="Proteomes" id="UP000710849">
    <property type="component" value="Unassembled WGS sequence"/>
</dbReference>
<name>A0A9P5HUD1_9HELO</name>
<keyword evidence="2" id="KW-1185">Reference proteome</keyword>
<protein>
    <submittedName>
        <fullName evidence="1">Uncharacterized protein</fullName>
    </submittedName>
</protein>
<dbReference type="RefSeq" id="XP_038727720.1">
    <property type="nucleotide sequence ID" value="XM_038881330.1"/>
</dbReference>
<evidence type="ECO:0000313" key="1">
    <source>
        <dbReference type="EMBL" id="KAF7923377.1"/>
    </source>
</evidence>
<dbReference type="AlphaFoldDB" id="A0A9P5HUD1"/>
<accession>A0A9P5HUD1</accession>
<dbReference type="EMBL" id="RCSW01000031">
    <property type="protein sequence ID" value="KAF7923377.1"/>
    <property type="molecule type" value="Genomic_DNA"/>
</dbReference>
<sequence length="663" mass="76140">MAFLSFPLEVLQKIAAFLVTAHRPSLYAFTLTNKACHAAAIFLVFRKIVITVDDRKELRRDVDRLIETLSRTDSFRHIRRITIKGALRPSAKRTEGFGRQTPWWHDIGLAEVLLDEEVVYYDDLYTVYDGGVIEKSSEEDMAWAPVVNLLQAKIHLEDLVYDCQSQFPPSLLRILHEQHPQCRLHHLTFRFQTLLWGIPYSYEMELATSPSLHRVKVTCALRDSHGDDDFNLEAMMELTSGLAPNLKEVIFLNLLPGSSLKSVRPRGLWQGLPGFTGGKVGTLTSLSLKGYSRLNSPKMLQNWARYTDFAFLEHLTLGGGYNTGCYGAKMSGLSGETMEWVSQNHFFPRVKTLNVYLTRDDDFHKKPNYCEHAVSFFHVFEALEELSINGSMDSPILDTVLSHHGQTLKKLSFHPFENYFETSGGHNRLDMPLEFTQDRVLQIEAQCPILEELTVPVKRNKSSASEARIYRCFGRMKSLRSLFLILDCSNRRVTRNSTYNPKFDAEDQKPLDNGSHPFLKRGELKETFINCAVDELLARSIWGTINQNKSGRRLERLKLWATGAGEYGVNRSLGCTFSAMVQSLARSWLFERVPRNDEEESFTVRELGHGKKANDQQNQSYLAYRHDPEIWEVLRSIWPAKEGSRDWQDDWLSFPLQVEDFSY</sequence>
<proteinExistence type="predicted"/>
<gene>
    <name evidence="1" type="ORF">EAE97_010815</name>
</gene>
<organism evidence="1 2">
    <name type="scientific">Botrytis byssoidea</name>
    <dbReference type="NCBI Taxonomy" id="139641"/>
    <lineage>
        <taxon>Eukaryota</taxon>
        <taxon>Fungi</taxon>
        <taxon>Dikarya</taxon>
        <taxon>Ascomycota</taxon>
        <taxon>Pezizomycotina</taxon>
        <taxon>Leotiomycetes</taxon>
        <taxon>Helotiales</taxon>
        <taxon>Sclerotiniaceae</taxon>
        <taxon>Botrytis</taxon>
    </lineage>
</organism>